<evidence type="ECO:0000313" key="3">
    <source>
        <dbReference type="Proteomes" id="UP001432322"/>
    </source>
</evidence>
<accession>A0AAV5UWR8</accession>
<reference evidence="2" key="1">
    <citation type="submission" date="2023-10" db="EMBL/GenBank/DDBJ databases">
        <title>Genome assembly of Pristionchus species.</title>
        <authorList>
            <person name="Yoshida K."/>
            <person name="Sommer R.J."/>
        </authorList>
    </citation>
    <scope>NUCLEOTIDE SEQUENCE</scope>
    <source>
        <strain evidence="2">RS5133</strain>
    </source>
</reference>
<dbReference type="SUPFAM" id="SSF81321">
    <property type="entry name" value="Family A G protein-coupled receptor-like"/>
    <property type="match status" value="1"/>
</dbReference>
<keyword evidence="1" id="KW-0812">Transmembrane</keyword>
<dbReference type="Pfam" id="PF10326">
    <property type="entry name" value="7TM_GPCR_Str"/>
    <property type="match status" value="1"/>
</dbReference>
<protein>
    <recommendedName>
        <fullName evidence="4">G protein-coupled receptor</fullName>
    </recommendedName>
</protein>
<keyword evidence="1" id="KW-1133">Transmembrane helix</keyword>
<feature type="non-terminal residue" evidence="2">
    <location>
        <position position="284"/>
    </location>
</feature>
<keyword evidence="3" id="KW-1185">Reference proteome</keyword>
<feature type="transmembrane region" description="Helical" evidence="1">
    <location>
        <begin position="60"/>
        <end position="82"/>
    </location>
</feature>
<feature type="transmembrane region" description="Helical" evidence="1">
    <location>
        <begin position="176"/>
        <end position="203"/>
    </location>
</feature>
<dbReference type="PANTHER" id="PTHR22943">
    <property type="entry name" value="7-TRANSMEMBRANE DOMAIN RECEPTOR C.ELEGANS"/>
    <property type="match status" value="1"/>
</dbReference>
<dbReference type="PANTHER" id="PTHR22943:SF248">
    <property type="entry name" value="SEVEN TM RECEPTOR"/>
    <property type="match status" value="1"/>
</dbReference>
<feature type="transmembrane region" description="Helical" evidence="1">
    <location>
        <begin position="224"/>
        <end position="249"/>
    </location>
</feature>
<dbReference type="InterPro" id="IPR019428">
    <property type="entry name" value="7TM_GPCR_serpentine_rcpt_Str"/>
</dbReference>
<evidence type="ECO:0008006" key="4">
    <source>
        <dbReference type="Google" id="ProtNLM"/>
    </source>
</evidence>
<name>A0AAV5UWR8_9BILA</name>
<dbReference type="EMBL" id="BTSY01000001">
    <property type="protein sequence ID" value="GMT10784.1"/>
    <property type="molecule type" value="Genomic_DNA"/>
</dbReference>
<evidence type="ECO:0000256" key="1">
    <source>
        <dbReference type="SAM" id="Phobius"/>
    </source>
</evidence>
<organism evidence="2 3">
    <name type="scientific">Pristionchus fissidentatus</name>
    <dbReference type="NCBI Taxonomy" id="1538716"/>
    <lineage>
        <taxon>Eukaryota</taxon>
        <taxon>Metazoa</taxon>
        <taxon>Ecdysozoa</taxon>
        <taxon>Nematoda</taxon>
        <taxon>Chromadorea</taxon>
        <taxon>Rhabditida</taxon>
        <taxon>Rhabditina</taxon>
        <taxon>Diplogasteromorpha</taxon>
        <taxon>Diplogasteroidea</taxon>
        <taxon>Neodiplogasteridae</taxon>
        <taxon>Pristionchus</taxon>
    </lineage>
</organism>
<feature type="transmembrane region" description="Helical" evidence="1">
    <location>
        <begin position="15"/>
        <end position="48"/>
    </location>
</feature>
<feature type="non-terminal residue" evidence="2">
    <location>
        <position position="1"/>
    </location>
</feature>
<feature type="transmembrane region" description="Helical" evidence="1">
    <location>
        <begin position="261"/>
        <end position="282"/>
    </location>
</feature>
<sequence>SLFFSSQVGAYRFLLLSFAVVDIIISTVHFILVPGIIMTEFGFIFFGFRYMESSTAIGVWADLIFIGLFYQTFVLLAFHYIYRYILLCNPSWLRWVGRNNPWRNWICLALLVDVLYIGGFMLAIKFGFLPTDETRNAYIPIMKDAYNIDLSSSYQPGFMGIVYWTSDDDGTVNWSIHALISSLLIVIIITIAGFVIVMCIWRVMSAMKRSDSLADRTRTMQHQLFRALLIQTIVPTLTSYIPLGMVFIVPLTRISLGGWGSVFMMSTALFPLIDPFLVLFLVSG</sequence>
<proteinExistence type="predicted"/>
<gene>
    <name evidence="2" type="ORF">PFISCL1PPCAC_2081</name>
</gene>
<comment type="caution">
    <text evidence="2">The sequence shown here is derived from an EMBL/GenBank/DDBJ whole genome shotgun (WGS) entry which is preliminary data.</text>
</comment>
<dbReference type="AlphaFoldDB" id="A0AAV5UWR8"/>
<evidence type="ECO:0000313" key="2">
    <source>
        <dbReference type="EMBL" id="GMT10784.1"/>
    </source>
</evidence>
<keyword evidence="1" id="KW-0472">Membrane</keyword>
<dbReference type="Proteomes" id="UP001432322">
    <property type="component" value="Unassembled WGS sequence"/>
</dbReference>
<feature type="transmembrane region" description="Helical" evidence="1">
    <location>
        <begin position="102"/>
        <end position="124"/>
    </location>
</feature>